<sequence>MVILKQKEIQAKMAHEANEKAQLEMKSKTMSEEEEKINKNLNVLTEEQRQLQLQLMNAADHQRRCQIEEPLLLKYATEKLQSLEEEELYWKQKFDELTTLRETWSGDKVLSSLNSQIETLTNEIQQCQMERKGLEEAYEEDRKRLEHMTKSHLTKEYTPASPTNRTGRGAELRAQSIADTIRKEEFEFAQEELKTTRYRAALQREVEDLASRTEELEQWQQEVRKETEKSLKMQRELQQCVEHKKCSACLHAS</sequence>
<organism evidence="2 3">
    <name type="scientific">Angomonas deanei</name>
    <dbReference type="NCBI Taxonomy" id="59799"/>
    <lineage>
        <taxon>Eukaryota</taxon>
        <taxon>Discoba</taxon>
        <taxon>Euglenozoa</taxon>
        <taxon>Kinetoplastea</taxon>
        <taxon>Metakinetoplastina</taxon>
        <taxon>Trypanosomatida</taxon>
        <taxon>Trypanosomatidae</taxon>
        <taxon>Strigomonadinae</taxon>
        <taxon>Angomonas</taxon>
    </lineage>
</organism>
<dbReference type="AlphaFoldDB" id="A0A7G2CDY0"/>
<gene>
    <name evidence="2" type="ORF">ADEAN_000552200</name>
</gene>
<evidence type="ECO:0000313" key="2">
    <source>
        <dbReference type="EMBL" id="CAD2218036.1"/>
    </source>
</evidence>
<evidence type="ECO:0000256" key="1">
    <source>
        <dbReference type="SAM" id="Coils"/>
    </source>
</evidence>
<dbReference type="VEuPathDB" id="TriTrypDB:ADEAN_000552200"/>
<feature type="coiled-coil region" evidence="1">
    <location>
        <begin position="110"/>
        <end position="151"/>
    </location>
</feature>
<keyword evidence="1" id="KW-0175">Coiled coil</keyword>
<reference evidence="2 3" key="1">
    <citation type="submission" date="2020-08" db="EMBL/GenBank/DDBJ databases">
        <authorList>
            <person name="Newling K."/>
            <person name="Davey J."/>
            <person name="Forrester S."/>
        </authorList>
    </citation>
    <scope>NUCLEOTIDE SEQUENCE [LARGE SCALE GENOMIC DNA]</scope>
    <source>
        <strain evidence="3">Crithidia deanei Carvalho (ATCC PRA-265)</strain>
    </source>
</reference>
<evidence type="ECO:0000313" key="3">
    <source>
        <dbReference type="Proteomes" id="UP000515908"/>
    </source>
</evidence>
<accession>A0A7G2CDY0</accession>
<feature type="coiled-coil region" evidence="1">
    <location>
        <begin position="4"/>
        <end position="54"/>
    </location>
</feature>
<proteinExistence type="predicted"/>
<name>A0A7G2CDY0_9TRYP</name>
<keyword evidence="3" id="KW-1185">Reference proteome</keyword>
<dbReference type="Proteomes" id="UP000515908">
    <property type="component" value="Chromosome 10"/>
</dbReference>
<feature type="coiled-coil region" evidence="1">
    <location>
        <begin position="199"/>
        <end position="236"/>
    </location>
</feature>
<protein>
    <submittedName>
        <fullName evidence="2">Uncharacterized protein</fullName>
    </submittedName>
</protein>
<dbReference type="EMBL" id="LR877154">
    <property type="protein sequence ID" value="CAD2218036.1"/>
    <property type="molecule type" value="Genomic_DNA"/>
</dbReference>